<dbReference type="EMBL" id="KN818243">
    <property type="protein sequence ID" value="KIL65305.1"/>
    <property type="molecule type" value="Genomic_DNA"/>
</dbReference>
<dbReference type="AlphaFoldDB" id="A0A0C2SPX2"/>
<protein>
    <submittedName>
        <fullName evidence="1">Uncharacterized protein</fullName>
    </submittedName>
</protein>
<sequence length="63" mass="7104">MSNSGHYPALLLRHPLRFQTTLVLALYRVQRLWIRTVLIICMPKKGSRGVRQAVSVASGSNEL</sequence>
<organism evidence="1 2">
    <name type="scientific">Amanita muscaria (strain Koide BX008)</name>
    <dbReference type="NCBI Taxonomy" id="946122"/>
    <lineage>
        <taxon>Eukaryota</taxon>
        <taxon>Fungi</taxon>
        <taxon>Dikarya</taxon>
        <taxon>Basidiomycota</taxon>
        <taxon>Agaricomycotina</taxon>
        <taxon>Agaricomycetes</taxon>
        <taxon>Agaricomycetidae</taxon>
        <taxon>Agaricales</taxon>
        <taxon>Pluteineae</taxon>
        <taxon>Amanitaceae</taxon>
        <taxon>Amanita</taxon>
    </lineage>
</organism>
<name>A0A0C2SPX2_AMAMK</name>
<accession>A0A0C2SPX2</accession>
<evidence type="ECO:0000313" key="1">
    <source>
        <dbReference type="EMBL" id="KIL65305.1"/>
    </source>
</evidence>
<dbReference type="HOGENOM" id="CLU_2885302_0_0_1"/>
<evidence type="ECO:0000313" key="2">
    <source>
        <dbReference type="Proteomes" id="UP000054549"/>
    </source>
</evidence>
<proteinExistence type="predicted"/>
<gene>
    <name evidence="1" type="ORF">M378DRAFT_537598</name>
</gene>
<reference evidence="1 2" key="1">
    <citation type="submission" date="2014-04" db="EMBL/GenBank/DDBJ databases">
        <title>Evolutionary Origins and Diversification of the Mycorrhizal Mutualists.</title>
        <authorList>
            <consortium name="DOE Joint Genome Institute"/>
            <consortium name="Mycorrhizal Genomics Consortium"/>
            <person name="Kohler A."/>
            <person name="Kuo A."/>
            <person name="Nagy L.G."/>
            <person name="Floudas D."/>
            <person name="Copeland A."/>
            <person name="Barry K.W."/>
            <person name="Cichocki N."/>
            <person name="Veneault-Fourrey C."/>
            <person name="LaButti K."/>
            <person name="Lindquist E.A."/>
            <person name="Lipzen A."/>
            <person name="Lundell T."/>
            <person name="Morin E."/>
            <person name="Murat C."/>
            <person name="Riley R."/>
            <person name="Ohm R."/>
            <person name="Sun H."/>
            <person name="Tunlid A."/>
            <person name="Henrissat B."/>
            <person name="Grigoriev I.V."/>
            <person name="Hibbett D.S."/>
            <person name="Martin F."/>
        </authorList>
    </citation>
    <scope>NUCLEOTIDE SEQUENCE [LARGE SCALE GENOMIC DNA]</scope>
    <source>
        <strain evidence="1 2">Koide BX008</strain>
    </source>
</reference>
<dbReference type="InParanoid" id="A0A0C2SPX2"/>
<dbReference type="Proteomes" id="UP000054549">
    <property type="component" value="Unassembled WGS sequence"/>
</dbReference>
<keyword evidence="2" id="KW-1185">Reference proteome</keyword>